<dbReference type="Proteomes" id="UP000299102">
    <property type="component" value="Unassembled WGS sequence"/>
</dbReference>
<dbReference type="EMBL" id="BGZK01000045">
    <property type="protein sequence ID" value="GBP11190.1"/>
    <property type="molecule type" value="Genomic_DNA"/>
</dbReference>
<evidence type="ECO:0000313" key="1">
    <source>
        <dbReference type="EMBL" id="GBP11190.1"/>
    </source>
</evidence>
<evidence type="ECO:0000313" key="2">
    <source>
        <dbReference type="Proteomes" id="UP000299102"/>
    </source>
</evidence>
<proteinExistence type="predicted"/>
<dbReference type="AlphaFoldDB" id="A0A4C1TC78"/>
<name>A0A4C1TC78_EUMVA</name>
<reference evidence="1 2" key="1">
    <citation type="journal article" date="2019" name="Commun. Biol.">
        <title>The bagworm genome reveals a unique fibroin gene that provides high tensile strength.</title>
        <authorList>
            <person name="Kono N."/>
            <person name="Nakamura H."/>
            <person name="Ohtoshi R."/>
            <person name="Tomita M."/>
            <person name="Numata K."/>
            <person name="Arakawa K."/>
        </authorList>
    </citation>
    <scope>NUCLEOTIDE SEQUENCE [LARGE SCALE GENOMIC DNA]</scope>
</reference>
<protein>
    <submittedName>
        <fullName evidence="1">Uncharacterized protein</fullName>
    </submittedName>
</protein>
<gene>
    <name evidence="1" type="ORF">EVAR_6015_1</name>
</gene>
<keyword evidence="2" id="KW-1185">Reference proteome</keyword>
<comment type="caution">
    <text evidence="1">The sequence shown here is derived from an EMBL/GenBank/DDBJ whole genome shotgun (WGS) entry which is preliminary data.</text>
</comment>
<sequence length="121" mass="13197">MSMALKRISVSTRRHIGDCVPAVVRQRLTANNCHNHDGGPVSDSSPTVCSVPDPVLDYDPKRALESVRFRAQCSIKEDIFMLQKLQDAPAGIALRHSQFGGSPGFRPRCVLSARALQATIV</sequence>
<accession>A0A4C1TC78</accession>
<organism evidence="1 2">
    <name type="scientific">Eumeta variegata</name>
    <name type="common">Bagworm moth</name>
    <name type="synonym">Eumeta japonica</name>
    <dbReference type="NCBI Taxonomy" id="151549"/>
    <lineage>
        <taxon>Eukaryota</taxon>
        <taxon>Metazoa</taxon>
        <taxon>Ecdysozoa</taxon>
        <taxon>Arthropoda</taxon>
        <taxon>Hexapoda</taxon>
        <taxon>Insecta</taxon>
        <taxon>Pterygota</taxon>
        <taxon>Neoptera</taxon>
        <taxon>Endopterygota</taxon>
        <taxon>Lepidoptera</taxon>
        <taxon>Glossata</taxon>
        <taxon>Ditrysia</taxon>
        <taxon>Tineoidea</taxon>
        <taxon>Psychidae</taxon>
        <taxon>Oiketicinae</taxon>
        <taxon>Eumeta</taxon>
    </lineage>
</organism>